<organism evidence="5 6">
    <name type="scientific">Nesidiocoris tenuis</name>
    <dbReference type="NCBI Taxonomy" id="355587"/>
    <lineage>
        <taxon>Eukaryota</taxon>
        <taxon>Metazoa</taxon>
        <taxon>Ecdysozoa</taxon>
        <taxon>Arthropoda</taxon>
        <taxon>Hexapoda</taxon>
        <taxon>Insecta</taxon>
        <taxon>Pterygota</taxon>
        <taxon>Neoptera</taxon>
        <taxon>Paraneoptera</taxon>
        <taxon>Hemiptera</taxon>
        <taxon>Heteroptera</taxon>
        <taxon>Panheteroptera</taxon>
        <taxon>Cimicomorpha</taxon>
        <taxon>Miridae</taxon>
        <taxon>Dicyphina</taxon>
        <taxon>Nesidiocoris</taxon>
    </lineage>
</organism>
<keyword evidence="2" id="KW-0443">Lipid metabolism</keyword>
<dbReference type="Proteomes" id="UP001307889">
    <property type="component" value="Chromosome 1"/>
</dbReference>
<dbReference type="Gene3D" id="3.40.50.1820">
    <property type="entry name" value="alpha/beta hydrolase"/>
    <property type="match status" value="1"/>
</dbReference>
<dbReference type="Pfam" id="PF04083">
    <property type="entry name" value="Abhydro_lipase"/>
    <property type="match status" value="1"/>
</dbReference>
<accession>A0ABN7A623</accession>
<keyword evidence="2" id="KW-0442">Lipid degradation</keyword>
<dbReference type="PIRSF" id="PIRSF000862">
    <property type="entry name" value="Steryl_ester_lip"/>
    <property type="match status" value="1"/>
</dbReference>
<proteinExistence type="inferred from homology"/>
<dbReference type="InterPro" id="IPR029058">
    <property type="entry name" value="AB_hydrolase_fold"/>
</dbReference>
<protein>
    <recommendedName>
        <fullName evidence="2">Lipase</fullName>
    </recommendedName>
</protein>
<dbReference type="InterPro" id="IPR006693">
    <property type="entry name" value="AB_hydrolase_lipase"/>
</dbReference>
<feature type="domain" description="Partial AB-hydrolase lipase" evidence="4">
    <location>
        <begin position="48"/>
        <end position="106"/>
    </location>
</feature>
<evidence type="ECO:0000256" key="1">
    <source>
        <dbReference type="ARBA" id="ARBA00010701"/>
    </source>
</evidence>
<feature type="chain" id="PRO_5046178418" description="Lipase" evidence="3">
    <location>
        <begin position="18"/>
        <end position="415"/>
    </location>
</feature>
<keyword evidence="6" id="KW-1185">Reference proteome</keyword>
<evidence type="ECO:0000259" key="4">
    <source>
        <dbReference type="Pfam" id="PF04083"/>
    </source>
</evidence>
<evidence type="ECO:0000313" key="6">
    <source>
        <dbReference type="Proteomes" id="UP001307889"/>
    </source>
</evidence>
<comment type="similarity">
    <text evidence="1 2">Belongs to the AB hydrolase superfamily. Lipase family.</text>
</comment>
<reference evidence="5 6" key="1">
    <citation type="submission" date="2023-09" db="EMBL/GenBank/DDBJ databases">
        <title>Nesidiocoris tenuis whole genome shotgun sequence.</title>
        <authorList>
            <person name="Shibata T."/>
            <person name="Shimoda M."/>
            <person name="Kobayashi T."/>
            <person name="Uehara T."/>
        </authorList>
    </citation>
    <scope>NUCLEOTIDE SEQUENCE [LARGE SCALE GENOMIC DNA]</scope>
    <source>
        <strain evidence="5 6">Japan</strain>
    </source>
</reference>
<keyword evidence="3" id="KW-0732">Signal</keyword>
<dbReference type="InterPro" id="IPR025483">
    <property type="entry name" value="Lipase_euk"/>
</dbReference>
<feature type="signal peptide" evidence="3">
    <location>
        <begin position="1"/>
        <end position="17"/>
    </location>
</feature>
<evidence type="ECO:0000256" key="2">
    <source>
        <dbReference type="PIRNR" id="PIRNR000862"/>
    </source>
</evidence>
<name>A0ABN7A623_9HEMI</name>
<evidence type="ECO:0000256" key="3">
    <source>
        <dbReference type="SAM" id="SignalP"/>
    </source>
</evidence>
<sequence length="415" mass="46129">MLELLSAFCLMAVNAWASPLESAQFLGLSAIDPTTLMGPVSSPGSSMSELVVPKGYPLEEYEVVTKDGYILSVFRIPYGKNDTSTPRVPIILQHGIFATSASWVISDPSRGLGFVLADSGFDVWLPNSRGNTYSKKHVKWDPDVDKKEFYNYSFHEMGYYDLPAVIDFILEKTEQTQLIYSGHSQGTTEFFVLASTRPEYNARIKAAALMAPIAYLDGARGTVKILSAFTGTLAKTARWLGLYEILTNSPLIHFIDTSLCKKTAITIRICDNLLFALTGFDSVEFDESLMPLIADQGPSGASVKQLMHFGQLANNGGKFNYYDYGSSGNEDAYNQNTPPEYDLSKITIPINLHYGLNDWLAGVDDVLRLHSKLKDSTLVQVSFPAFNHLDFMWAKDVRSLLYDNMIAMLKAHLRQ</sequence>
<keyword evidence="2" id="KW-0378">Hydrolase</keyword>
<dbReference type="EMBL" id="AP028909">
    <property type="protein sequence ID" value="BES87338.1"/>
    <property type="molecule type" value="Genomic_DNA"/>
</dbReference>
<dbReference type="PANTHER" id="PTHR11005">
    <property type="entry name" value="LYSOSOMAL ACID LIPASE-RELATED"/>
    <property type="match status" value="1"/>
</dbReference>
<dbReference type="SUPFAM" id="SSF53474">
    <property type="entry name" value="alpha/beta-Hydrolases"/>
    <property type="match status" value="1"/>
</dbReference>
<evidence type="ECO:0000313" key="5">
    <source>
        <dbReference type="EMBL" id="BES87338.1"/>
    </source>
</evidence>
<gene>
    <name evidence="5" type="ORF">NTJ_00144</name>
</gene>